<feature type="domain" description="SfsA N-terminal OB" evidence="3">
    <location>
        <begin position="13"/>
        <end position="80"/>
    </location>
</feature>
<dbReference type="InterPro" id="IPR005224">
    <property type="entry name" value="SfsA"/>
</dbReference>
<feature type="domain" description="Sugar fermentation stimulation protein C-terminal" evidence="2">
    <location>
        <begin position="84"/>
        <end position="222"/>
    </location>
</feature>
<dbReference type="PANTHER" id="PTHR30545">
    <property type="entry name" value="SUGAR FERMENTATION STIMULATION PROTEIN A"/>
    <property type="match status" value="1"/>
</dbReference>
<name>A0AA48KQR9_9ALTE</name>
<dbReference type="InterPro" id="IPR041465">
    <property type="entry name" value="SfsA_N"/>
</dbReference>
<dbReference type="EMBL" id="AP027272">
    <property type="protein sequence ID" value="BDX04699.1"/>
    <property type="molecule type" value="Genomic_DNA"/>
</dbReference>
<reference evidence="4" key="1">
    <citation type="submission" date="2023-01" db="EMBL/GenBank/DDBJ databases">
        <title>Complete genome sequence of Planctobacterium marinum strain Dej080120_11.</title>
        <authorList>
            <person name="Ueki S."/>
            <person name="Maruyama F."/>
        </authorList>
    </citation>
    <scope>NUCLEOTIDE SEQUENCE</scope>
    <source>
        <strain evidence="4">Dej080120_11</strain>
    </source>
</reference>
<evidence type="ECO:0000259" key="2">
    <source>
        <dbReference type="Pfam" id="PF03749"/>
    </source>
</evidence>
<protein>
    <recommendedName>
        <fullName evidence="1">Sugar fermentation stimulation protein homolog</fullName>
    </recommendedName>
</protein>
<evidence type="ECO:0000313" key="4">
    <source>
        <dbReference type="EMBL" id="BDX04699.1"/>
    </source>
</evidence>
<dbReference type="NCBIfam" id="TIGR00230">
    <property type="entry name" value="sfsA"/>
    <property type="match status" value="1"/>
</dbReference>
<dbReference type="PANTHER" id="PTHR30545:SF2">
    <property type="entry name" value="SUGAR FERMENTATION STIMULATION PROTEIN A"/>
    <property type="match status" value="1"/>
</dbReference>
<organism evidence="4 5">
    <name type="scientific">Planctobacterium marinum</name>
    <dbReference type="NCBI Taxonomy" id="1631968"/>
    <lineage>
        <taxon>Bacteria</taxon>
        <taxon>Pseudomonadati</taxon>
        <taxon>Pseudomonadota</taxon>
        <taxon>Gammaproteobacteria</taxon>
        <taxon>Alteromonadales</taxon>
        <taxon>Alteromonadaceae</taxon>
        <taxon>Planctobacterium</taxon>
    </lineage>
</organism>
<dbReference type="GO" id="GO:0003677">
    <property type="term" value="F:DNA binding"/>
    <property type="evidence" value="ECO:0007669"/>
    <property type="project" value="InterPro"/>
</dbReference>
<dbReference type="RefSeq" id="WP_338290517.1">
    <property type="nucleotide sequence ID" value="NZ_AP027272.1"/>
</dbReference>
<dbReference type="Pfam" id="PF03749">
    <property type="entry name" value="SfsA"/>
    <property type="match status" value="1"/>
</dbReference>
<dbReference type="FunFam" id="2.40.50.580:FF:000001">
    <property type="entry name" value="Sugar fermentation stimulation protein A"/>
    <property type="match status" value="1"/>
</dbReference>
<keyword evidence="5" id="KW-1185">Reference proteome</keyword>
<evidence type="ECO:0000313" key="5">
    <source>
        <dbReference type="Proteomes" id="UP001333710"/>
    </source>
</evidence>
<accession>A0AA48KQR9</accession>
<dbReference type="KEGG" id="pmaw:MACH26_02200"/>
<comment type="similarity">
    <text evidence="1">Belongs to the SfsA family.</text>
</comment>
<dbReference type="InterPro" id="IPR040452">
    <property type="entry name" value="SfsA_C"/>
</dbReference>
<evidence type="ECO:0000259" key="3">
    <source>
        <dbReference type="Pfam" id="PF17746"/>
    </source>
</evidence>
<dbReference type="Proteomes" id="UP001333710">
    <property type="component" value="Chromosome"/>
</dbReference>
<dbReference type="AlphaFoldDB" id="A0AA48KQR9"/>
<gene>
    <name evidence="1 4" type="primary">sfsA</name>
    <name evidence="4" type="ORF">MACH26_02200</name>
</gene>
<dbReference type="CDD" id="cd22359">
    <property type="entry name" value="SfsA-like_bacterial"/>
    <property type="match status" value="1"/>
</dbReference>
<dbReference type="HAMAP" id="MF_00095">
    <property type="entry name" value="SfsA"/>
    <property type="match status" value="1"/>
</dbReference>
<evidence type="ECO:0000256" key="1">
    <source>
        <dbReference type="HAMAP-Rule" id="MF_00095"/>
    </source>
</evidence>
<dbReference type="Gene3D" id="3.40.1350.60">
    <property type="match status" value="1"/>
</dbReference>
<dbReference type="Pfam" id="PF17746">
    <property type="entry name" value="SfsA_N"/>
    <property type="match status" value="1"/>
</dbReference>
<sequence length="236" mass="26747">MRFSNTLICGTLVKRYKRFLADVALENGTIVTAHCPNTGAMTGCAEPGFKVWLSSNNDPKRKLKYTWEIAVDHDHNLIGINTHNANKLVYEALCQRRLAEFSAFRQYRREVKFGNENSKVDFLLSNSEHAQMYLEVKSVTLAQNGLGLFPDTVTTRGQKHLRELTSMALQGNNAGILFCVQHTGIKRVAIAKKLDPEYFELMRRAIKAGVKVFAFGCDITEKEILLNRQLPFTYDV</sequence>
<proteinExistence type="inferred from homology"/>
<dbReference type="Gene3D" id="2.40.50.580">
    <property type="match status" value="1"/>
</dbReference>